<dbReference type="eggNOG" id="COG5263">
    <property type="taxonomic scope" value="Bacteria"/>
</dbReference>
<dbReference type="AlphaFoldDB" id="H1CZU9"/>
<comment type="caution">
    <text evidence="2">The sequence shown here is derived from an EMBL/GenBank/DDBJ whole genome shotgun (WGS) entry which is preliminary data.</text>
</comment>
<dbReference type="PATRIC" id="fig|742743.3.peg.903"/>
<feature type="signal peptide" evidence="1">
    <location>
        <begin position="1"/>
        <end position="23"/>
    </location>
</feature>
<proteinExistence type="predicted"/>
<reference evidence="2 3" key="1">
    <citation type="submission" date="2011-11" db="EMBL/GenBank/DDBJ databases">
        <title>The Genome Sequence of Dialister succinatiphilus YIT 11850.</title>
        <authorList>
            <consortium name="The Broad Institute Genome Sequencing Platform"/>
            <person name="Earl A."/>
            <person name="Ward D."/>
            <person name="Feldgarden M."/>
            <person name="Gevers D."/>
            <person name="Morotomi M."/>
            <person name="Young S.K."/>
            <person name="Zeng Q."/>
            <person name="Gargeya S."/>
            <person name="Fitzgerald M."/>
            <person name="Haas B."/>
            <person name="Abouelleil A."/>
            <person name="Alvarado L."/>
            <person name="Arachchi H.M."/>
            <person name="Berlin A."/>
            <person name="Brown A."/>
            <person name="Chapman S.B."/>
            <person name="Dunbar C."/>
            <person name="Gearin G."/>
            <person name="Goldberg J."/>
            <person name="Griggs A."/>
            <person name="Gujja S."/>
            <person name="Heiman D."/>
            <person name="Howarth C."/>
            <person name="Lui A."/>
            <person name="MacDonald P.J.P."/>
            <person name="Montmayeur A."/>
            <person name="Murphy C."/>
            <person name="Neiman D."/>
            <person name="Pearson M."/>
            <person name="Priest M."/>
            <person name="Roberts A."/>
            <person name="Saif S."/>
            <person name="Shea T."/>
            <person name="Sisk P."/>
            <person name="Stolte C."/>
            <person name="Sykes S."/>
            <person name="Wortman J."/>
            <person name="Nusbaum C."/>
            <person name="Birren B."/>
        </authorList>
    </citation>
    <scope>NUCLEOTIDE SEQUENCE [LARGE SCALE GENOMIC DNA]</scope>
    <source>
        <strain evidence="2 3">YIT 11850</strain>
    </source>
</reference>
<sequence>MVHKKIMAALAAGFLCFSFSSYANEGPDAPKEEALPFAAAVKSNGKWGAVDGSGQQVIPLSYDKVGISLSDPDVKDDDVDSEPGRENLVEVEEKGLRGFYNRQGHVVVPVSYETRSVWKDGALAVQGKDKRISFYRKDGTKISDKTFEQVSDFQNDMAIVKVDGKYGYLSIDGKEITPVYQEARYFEDGLAPVRSKGRWGVIDREGKEVVAPHYKDSGPSYSDGLLAVEDNQNHWGFIDGKGQEVVPTVYKAVVPVFSEHMTAVEDAGKLWGFMNNEGQITAKPQFKAVLTPFSEGLAGVKTTDGNGYARPDGTIAFMAEFDKLYPFEGGLAEVRTGEVGETAVMRRFPVTIGIGWGWGHWYHHHHHYHHPFGWGIGFPVWDPWYYDYETVSTIRVQRGYINSSGRVIASPSNDRVFKRGEQGILIRNNGRYGWVNKEGTFIAHTVYPGLIPEEEDHVLLAQNDSKKWGILSMYNGSTLVPFSYDSFSALGNGIYGYKLKDRWGLISKDGTVITEPVFRALSREGDGLIPVKTKEGWKFAGPDGKDRITFQEEASDVTPFHDGRAGVKIRGKWGLIDTTGRFVVKPSYDDLDIL</sequence>
<dbReference type="eggNOG" id="COG0515">
    <property type="taxonomic scope" value="Bacteria"/>
</dbReference>
<gene>
    <name evidence="2" type="ORF">HMPREF9453_00887</name>
</gene>
<evidence type="ECO:0000313" key="2">
    <source>
        <dbReference type="EMBL" id="EHO63187.1"/>
    </source>
</evidence>
<feature type="chain" id="PRO_5003548546" description="WG repeat-containing protein" evidence="1">
    <location>
        <begin position="24"/>
        <end position="594"/>
    </location>
</feature>
<dbReference type="OrthoDB" id="210273at2"/>
<name>H1CZU9_9FIRM</name>
<dbReference type="PANTHER" id="PTHR37841:SF1">
    <property type="entry name" value="DUF3298 DOMAIN-CONTAINING PROTEIN"/>
    <property type="match status" value="1"/>
</dbReference>
<organism evidence="2 3">
    <name type="scientific">Dialister succinatiphilus YIT 11850</name>
    <dbReference type="NCBI Taxonomy" id="742743"/>
    <lineage>
        <taxon>Bacteria</taxon>
        <taxon>Bacillati</taxon>
        <taxon>Bacillota</taxon>
        <taxon>Negativicutes</taxon>
        <taxon>Veillonellales</taxon>
        <taxon>Veillonellaceae</taxon>
        <taxon>Dialister</taxon>
    </lineage>
</organism>
<dbReference type="EMBL" id="ADLT01000019">
    <property type="protein sequence ID" value="EHO63187.1"/>
    <property type="molecule type" value="Genomic_DNA"/>
</dbReference>
<dbReference type="InterPro" id="IPR032774">
    <property type="entry name" value="WG_beta_rep"/>
</dbReference>
<keyword evidence="3" id="KW-1185">Reference proteome</keyword>
<accession>H1CZU9</accession>
<keyword evidence="1" id="KW-0732">Signal</keyword>
<dbReference type="Proteomes" id="UP000003277">
    <property type="component" value="Unassembled WGS sequence"/>
</dbReference>
<evidence type="ECO:0008006" key="4">
    <source>
        <dbReference type="Google" id="ProtNLM"/>
    </source>
</evidence>
<dbReference type="Pfam" id="PF14903">
    <property type="entry name" value="WG_beta_rep"/>
    <property type="match status" value="7"/>
</dbReference>
<dbReference type="HOGENOM" id="CLU_030408_3_0_9"/>
<evidence type="ECO:0000256" key="1">
    <source>
        <dbReference type="SAM" id="SignalP"/>
    </source>
</evidence>
<protein>
    <recommendedName>
        <fullName evidence="4">WG repeat-containing protein</fullName>
    </recommendedName>
</protein>
<dbReference type="STRING" id="742743.HMPREF9453_00887"/>
<dbReference type="PANTHER" id="PTHR37841">
    <property type="entry name" value="GLR2918 PROTEIN"/>
    <property type="match status" value="1"/>
</dbReference>
<evidence type="ECO:0000313" key="3">
    <source>
        <dbReference type="Proteomes" id="UP000003277"/>
    </source>
</evidence>
<dbReference type="RefSeq" id="WP_008859383.1">
    <property type="nucleotide sequence ID" value="NZ_JH591187.1"/>
</dbReference>